<dbReference type="OrthoDB" id="5982228at2759"/>
<dbReference type="InterPro" id="IPR050598">
    <property type="entry name" value="AminoAcid_Transporter"/>
</dbReference>
<dbReference type="InParanoid" id="A0A1Y2FCR7"/>
<feature type="compositionally biased region" description="Basic and acidic residues" evidence="5">
    <location>
        <begin position="16"/>
        <end position="26"/>
    </location>
</feature>
<comment type="subcellular location">
    <subcellularLocation>
        <location evidence="1">Membrane</location>
        <topology evidence="1">Multi-pass membrane protein</topology>
    </subcellularLocation>
</comment>
<dbReference type="Gene3D" id="1.20.1740.10">
    <property type="entry name" value="Amino acid/polyamine transporter I"/>
    <property type="match status" value="1"/>
</dbReference>
<evidence type="ECO:0000256" key="2">
    <source>
        <dbReference type="ARBA" id="ARBA00022692"/>
    </source>
</evidence>
<evidence type="ECO:0000313" key="8">
    <source>
        <dbReference type="Proteomes" id="UP000193467"/>
    </source>
</evidence>
<keyword evidence="4 6" id="KW-0472">Membrane</keyword>
<sequence length="557" mass="60070">MSVQCAADLPSVGVRRTSDASYEEKASTPSSQEKNDGAFVQENDASSVTVAPTEAVSPLGSSNLNWFGILALNINMMIGTGIFSTGGSLLASLGSPGFVLLFWVLGLLIALSGLAVYLEFVHLFPGRAGGEVVWLEQAYAKPRYLFPAAFAFFSVALSFASSNCIVLATYLLYACGNNNPSDWLMRGVGIAGYTVASLCVLVSTKLVLRINEVLGVCKLIALGFIVISGFVVMAGGVKHIEDPLAAFRDPFAGTLGDGNAIANAIIKLNFAFGGYYQALNLSNEIGGKNPLKTLRWTTPLAVIIVGTLYIFATMAYFAAVPLEKIKSSGTLVAALYFTEVFGERAGARVLPALVAISAFGNLVAVLIGQSRIVREIGRQGVLPYPRIWASPRPFNTPALGIFVTWVITVIMTIAPPAGDAFNFVVDLQSYPSNVFTLLSFAGIFFIRRQRKRAGLPPSGYRAWAVAIIFRIAISLLLMIMPWVPPKAGIYGGDVSFLYCTYAIVGIGLLVLCVAYWYIWVHVLPKYRGYQIVEEVVYEEDGSAFTRLTKVWADGRRS</sequence>
<evidence type="ECO:0000256" key="1">
    <source>
        <dbReference type="ARBA" id="ARBA00004141"/>
    </source>
</evidence>
<dbReference type="AlphaFoldDB" id="A0A1Y2FCR7"/>
<feature type="transmembrane region" description="Helical" evidence="6">
    <location>
        <begin position="460"/>
        <end position="483"/>
    </location>
</feature>
<feature type="transmembrane region" description="Helical" evidence="6">
    <location>
        <begin position="183"/>
        <end position="207"/>
    </location>
</feature>
<feature type="region of interest" description="Disordered" evidence="5">
    <location>
        <begin position="1"/>
        <end position="38"/>
    </location>
</feature>
<evidence type="ECO:0000256" key="4">
    <source>
        <dbReference type="ARBA" id="ARBA00023136"/>
    </source>
</evidence>
<keyword evidence="2 6" id="KW-0812">Transmembrane</keyword>
<accession>A0A1Y2FCR7</accession>
<dbReference type="PIRSF" id="PIRSF006060">
    <property type="entry name" value="AA_transporter"/>
    <property type="match status" value="1"/>
</dbReference>
<feature type="transmembrane region" description="Helical" evidence="6">
    <location>
        <begin position="66"/>
        <end position="91"/>
    </location>
</feature>
<feature type="transmembrane region" description="Helical" evidence="6">
    <location>
        <begin position="495"/>
        <end position="518"/>
    </location>
</feature>
<comment type="caution">
    <text evidence="7">The sequence shown here is derived from an EMBL/GenBank/DDBJ whole genome shotgun (WGS) entry which is preliminary data.</text>
</comment>
<evidence type="ECO:0000256" key="3">
    <source>
        <dbReference type="ARBA" id="ARBA00022989"/>
    </source>
</evidence>
<reference evidence="7 8" key="1">
    <citation type="submission" date="2016-07" db="EMBL/GenBank/DDBJ databases">
        <title>Pervasive Adenine N6-methylation of Active Genes in Fungi.</title>
        <authorList>
            <consortium name="DOE Joint Genome Institute"/>
            <person name="Mondo S.J."/>
            <person name="Dannebaum R.O."/>
            <person name="Kuo R.C."/>
            <person name="Labutti K."/>
            <person name="Haridas S."/>
            <person name="Kuo A."/>
            <person name="Salamov A."/>
            <person name="Ahrendt S.R."/>
            <person name="Lipzen A."/>
            <person name="Sullivan W."/>
            <person name="Andreopoulos W.B."/>
            <person name="Clum A."/>
            <person name="Lindquist E."/>
            <person name="Daum C."/>
            <person name="Ramamoorthy G.K."/>
            <person name="Gryganskyi A."/>
            <person name="Culley D."/>
            <person name="Magnuson J.K."/>
            <person name="James T.Y."/>
            <person name="O'Malley M.A."/>
            <person name="Stajich J.E."/>
            <person name="Spatafora J.W."/>
            <person name="Visel A."/>
            <person name="Grigoriev I.V."/>
        </authorList>
    </citation>
    <scope>NUCLEOTIDE SEQUENCE [LARGE SCALE GENOMIC DNA]</scope>
    <source>
        <strain evidence="7 8">62-1032</strain>
    </source>
</reference>
<dbReference type="PANTHER" id="PTHR11785">
    <property type="entry name" value="AMINO ACID TRANSPORTER"/>
    <property type="match status" value="1"/>
</dbReference>
<dbReference type="EMBL" id="MCGR01000023">
    <property type="protein sequence ID" value="ORY81204.1"/>
    <property type="molecule type" value="Genomic_DNA"/>
</dbReference>
<evidence type="ECO:0000313" key="7">
    <source>
        <dbReference type="EMBL" id="ORY81204.1"/>
    </source>
</evidence>
<organism evidence="7 8">
    <name type="scientific">Leucosporidium creatinivorum</name>
    <dbReference type="NCBI Taxonomy" id="106004"/>
    <lineage>
        <taxon>Eukaryota</taxon>
        <taxon>Fungi</taxon>
        <taxon>Dikarya</taxon>
        <taxon>Basidiomycota</taxon>
        <taxon>Pucciniomycotina</taxon>
        <taxon>Microbotryomycetes</taxon>
        <taxon>Leucosporidiales</taxon>
        <taxon>Leucosporidium</taxon>
    </lineage>
</organism>
<dbReference type="Pfam" id="PF13520">
    <property type="entry name" value="AA_permease_2"/>
    <property type="match status" value="1"/>
</dbReference>
<feature type="transmembrane region" description="Helical" evidence="6">
    <location>
        <begin position="300"/>
        <end position="319"/>
    </location>
</feature>
<evidence type="ECO:0000256" key="6">
    <source>
        <dbReference type="SAM" id="Phobius"/>
    </source>
</evidence>
<dbReference type="GO" id="GO:0016020">
    <property type="term" value="C:membrane"/>
    <property type="evidence" value="ECO:0007669"/>
    <property type="project" value="UniProtKB-SubCell"/>
</dbReference>
<feature type="transmembrane region" description="Helical" evidence="6">
    <location>
        <begin position="219"/>
        <end position="240"/>
    </location>
</feature>
<feature type="transmembrane region" description="Helical" evidence="6">
    <location>
        <begin position="260"/>
        <end position="279"/>
    </location>
</feature>
<feature type="transmembrane region" description="Helical" evidence="6">
    <location>
        <begin position="97"/>
        <end position="118"/>
    </location>
</feature>
<dbReference type="Proteomes" id="UP000193467">
    <property type="component" value="Unassembled WGS sequence"/>
</dbReference>
<name>A0A1Y2FCR7_9BASI</name>
<dbReference type="PANTHER" id="PTHR11785:SF353">
    <property type="entry name" value="METHIONINE TRANSPORTER (EUROFUNG)"/>
    <property type="match status" value="1"/>
</dbReference>
<feature type="transmembrane region" description="Helical" evidence="6">
    <location>
        <begin position="349"/>
        <end position="368"/>
    </location>
</feature>
<dbReference type="GO" id="GO:0015179">
    <property type="term" value="F:L-amino acid transmembrane transporter activity"/>
    <property type="evidence" value="ECO:0007669"/>
    <property type="project" value="TreeGrafter"/>
</dbReference>
<gene>
    <name evidence="7" type="ORF">BCR35DRAFT_352356</name>
</gene>
<dbReference type="InterPro" id="IPR002293">
    <property type="entry name" value="AA/rel_permease1"/>
</dbReference>
<proteinExistence type="predicted"/>
<feature type="transmembrane region" description="Helical" evidence="6">
    <location>
        <begin position="398"/>
        <end position="418"/>
    </location>
</feature>
<feature type="transmembrane region" description="Helical" evidence="6">
    <location>
        <begin position="144"/>
        <end position="171"/>
    </location>
</feature>
<evidence type="ECO:0000256" key="5">
    <source>
        <dbReference type="SAM" id="MobiDB-lite"/>
    </source>
</evidence>
<protein>
    <submittedName>
        <fullName evidence="7">High affinity methionine permease</fullName>
    </submittedName>
</protein>
<keyword evidence="8" id="KW-1185">Reference proteome</keyword>
<keyword evidence="3 6" id="KW-1133">Transmembrane helix</keyword>
<feature type="transmembrane region" description="Helical" evidence="6">
    <location>
        <begin position="430"/>
        <end position="448"/>
    </location>
</feature>
<dbReference type="STRING" id="106004.A0A1Y2FCR7"/>